<dbReference type="NCBIfam" id="TIGR03083">
    <property type="entry name" value="maleylpyruvate isomerase family mycothiol-dependent enzyme"/>
    <property type="match status" value="1"/>
</dbReference>
<evidence type="ECO:0000259" key="1">
    <source>
        <dbReference type="Pfam" id="PF11716"/>
    </source>
</evidence>
<dbReference type="GO" id="GO:0046872">
    <property type="term" value="F:metal ion binding"/>
    <property type="evidence" value="ECO:0007669"/>
    <property type="project" value="InterPro"/>
</dbReference>
<evidence type="ECO:0000313" key="2">
    <source>
        <dbReference type="EMBL" id="AQP47390.1"/>
    </source>
</evidence>
<gene>
    <name evidence="2" type="ORF">BW730_07625</name>
</gene>
<dbReference type="InterPro" id="IPR017517">
    <property type="entry name" value="Maleyloyr_isom"/>
</dbReference>
<dbReference type="InterPro" id="IPR034660">
    <property type="entry name" value="DinB/YfiT-like"/>
</dbReference>
<sequence>MPTNRAEFAEVVSAVRDHTALLLGTTIGYSDDDWAAPTGLAGWTRSHVAAHLAEGANGMVRVIHGIDSGTPTRMYESQAAKHHAIEVGALTSGLALQIRLDTSASELQREFAALEGDTRPVALRAGYRIPASQMPLARLGEVVLHHMDLGSQFSTADLTPEIAVALLAFHVDRIGRRDDFPPLRLVADEGYEGSVGRSGMPTQMNGPAGDLVAWLARGTESPRIYRSTESDA</sequence>
<dbReference type="EMBL" id="CP019606">
    <property type="protein sequence ID" value="AQP47390.1"/>
    <property type="molecule type" value="Genomic_DNA"/>
</dbReference>
<dbReference type="KEGG" id="tes:BW730_07625"/>
<evidence type="ECO:0000313" key="3">
    <source>
        <dbReference type="Proteomes" id="UP000188145"/>
    </source>
</evidence>
<dbReference type="Pfam" id="PF11716">
    <property type="entry name" value="MDMPI_N"/>
    <property type="match status" value="1"/>
</dbReference>
<dbReference type="AlphaFoldDB" id="A0A1Q2CMV4"/>
<keyword evidence="3" id="KW-1185">Reference proteome</keyword>
<dbReference type="Gene3D" id="1.20.120.450">
    <property type="entry name" value="dinb family like domain"/>
    <property type="match status" value="1"/>
</dbReference>
<proteinExistence type="predicted"/>
<organism evidence="2 3">
    <name type="scientific">Tessaracoccus aquimaris</name>
    <dbReference type="NCBI Taxonomy" id="1332264"/>
    <lineage>
        <taxon>Bacteria</taxon>
        <taxon>Bacillati</taxon>
        <taxon>Actinomycetota</taxon>
        <taxon>Actinomycetes</taxon>
        <taxon>Propionibacteriales</taxon>
        <taxon>Propionibacteriaceae</taxon>
        <taxon>Tessaracoccus</taxon>
    </lineage>
</organism>
<dbReference type="Proteomes" id="UP000188145">
    <property type="component" value="Chromosome"/>
</dbReference>
<feature type="domain" description="Mycothiol-dependent maleylpyruvate isomerase metal-binding" evidence="1">
    <location>
        <begin position="28"/>
        <end position="149"/>
    </location>
</feature>
<reference evidence="3" key="1">
    <citation type="submission" date="2017-02" db="EMBL/GenBank/DDBJ databases">
        <title>Tessaracoccus aquaemaris sp. nov., isolated from the intestine of a Korean rockfish, Sebastes schlegelii, in a marine aquaculture pond.</title>
        <authorList>
            <person name="Tak E.J."/>
            <person name="Bae J.-W."/>
        </authorList>
    </citation>
    <scope>NUCLEOTIDE SEQUENCE [LARGE SCALE GENOMIC DNA]</scope>
    <source>
        <strain evidence="3">NSG39</strain>
    </source>
</reference>
<dbReference type="RefSeq" id="WP_077685718.1">
    <property type="nucleotide sequence ID" value="NZ_CP019606.1"/>
</dbReference>
<dbReference type="STRING" id="1332264.BW730_07625"/>
<dbReference type="InterPro" id="IPR024344">
    <property type="entry name" value="MDMPI_metal-binding"/>
</dbReference>
<dbReference type="SUPFAM" id="SSF109854">
    <property type="entry name" value="DinB/YfiT-like putative metalloenzymes"/>
    <property type="match status" value="1"/>
</dbReference>
<name>A0A1Q2CMV4_9ACTN</name>
<dbReference type="OrthoDB" id="5118203at2"/>
<protein>
    <recommendedName>
        <fullName evidence="1">Mycothiol-dependent maleylpyruvate isomerase metal-binding domain-containing protein</fullName>
    </recommendedName>
</protein>
<accession>A0A1Q2CMV4</accession>